<dbReference type="RefSeq" id="WP_386736072.1">
    <property type="nucleotide sequence ID" value="NZ_JBHRXI010000015.1"/>
</dbReference>
<keyword evidence="1" id="KW-1133">Transmembrane helix</keyword>
<dbReference type="InterPro" id="IPR009936">
    <property type="entry name" value="DUF1468"/>
</dbReference>
<sequence>MTGLPRSQHIVASGMVAAVGVYVAYVSFTSEPARAFLFPRIISTVFVVLALWTFGKALLGKTKVGLGLTTSAVANILPGLIVSLVFVFWAAETLGFYTASTITLFILLTLYDPAPHGELNSWIKRIVITAGFLAVMYFLFAIVLNVFTPREIFF</sequence>
<proteinExistence type="predicted"/>
<keyword evidence="1" id="KW-0472">Membrane</keyword>
<keyword evidence="4" id="KW-1185">Reference proteome</keyword>
<gene>
    <name evidence="3" type="ORF">ACFORG_13555</name>
</gene>
<feature type="transmembrane region" description="Helical" evidence="1">
    <location>
        <begin position="96"/>
        <end position="114"/>
    </location>
</feature>
<dbReference type="EMBL" id="JBHRXI010000015">
    <property type="protein sequence ID" value="MFC3614793.1"/>
    <property type="molecule type" value="Genomic_DNA"/>
</dbReference>
<organism evidence="3 4">
    <name type="scientific">Lutimaribacter marinistellae</name>
    <dbReference type="NCBI Taxonomy" id="1820329"/>
    <lineage>
        <taxon>Bacteria</taxon>
        <taxon>Pseudomonadati</taxon>
        <taxon>Pseudomonadota</taxon>
        <taxon>Alphaproteobacteria</taxon>
        <taxon>Rhodobacterales</taxon>
        <taxon>Roseobacteraceae</taxon>
        <taxon>Lutimaribacter</taxon>
    </lineage>
</organism>
<feature type="transmembrane region" description="Helical" evidence="1">
    <location>
        <begin position="34"/>
        <end position="54"/>
    </location>
</feature>
<accession>A0ABV7THU4</accession>
<comment type="caution">
    <text evidence="3">The sequence shown here is derived from an EMBL/GenBank/DDBJ whole genome shotgun (WGS) entry which is preliminary data.</text>
</comment>
<name>A0ABV7THU4_9RHOB</name>
<dbReference type="Proteomes" id="UP001595629">
    <property type="component" value="Unassembled WGS sequence"/>
</dbReference>
<feature type="transmembrane region" description="Helical" evidence="1">
    <location>
        <begin position="126"/>
        <end position="147"/>
    </location>
</feature>
<evidence type="ECO:0000259" key="2">
    <source>
        <dbReference type="Pfam" id="PF07331"/>
    </source>
</evidence>
<evidence type="ECO:0000256" key="1">
    <source>
        <dbReference type="SAM" id="Phobius"/>
    </source>
</evidence>
<feature type="domain" description="DUF1468" evidence="2">
    <location>
        <begin position="12"/>
        <end position="149"/>
    </location>
</feature>
<evidence type="ECO:0000313" key="4">
    <source>
        <dbReference type="Proteomes" id="UP001595629"/>
    </source>
</evidence>
<reference evidence="4" key="1">
    <citation type="journal article" date="2019" name="Int. J. Syst. Evol. Microbiol.">
        <title>The Global Catalogue of Microorganisms (GCM) 10K type strain sequencing project: providing services to taxonomists for standard genome sequencing and annotation.</title>
        <authorList>
            <consortium name="The Broad Institute Genomics Platform"/>
            <consortium name="The Broad Institute Genome Sequencing Center for Infectious Disease"/>
            <person name="Wu L."/>
            <person name="Ma J."/>
        </authorList>
    </citation>
    <scope>NUCLEOTIDE SEQUENCE [LARGE SCALE GENOMIC DNA]</scope>
    <source>
        <strain evidence="4">KCTC 42911</strain>
    </source>
</reference>
<feature type="transmembrane region" description="Helical" evidence="1">
    <location>
        <begin position="9"/>
        <end position="28"/>
    </location>
</feature>
<evidence type="ECO:0000313" key="3">
    <source>
        <dbReference type="EMBL" id="MFC3614793.1"/>
    </source>
</evidence>
<protein>
    <submittedName>
        <fullName evidence="3">Tripartite tricarboxylate transporter TctB family protein</fullName>
    </submittedName>
</protein>
<keyword evidence="1" id="KW-0812">Transmembrane</keyword>
<feature type="transmembrane region" description="Helical" evidence="1">
    <location>
        <begin position="66"/>
        <end position="90"/>
    </location>
</feature>
<dbReference type="Pfam" id="PF07331">
    <property type="entry name" value="TctB"/>
    <property type="match status" value="1"/>
</dbReference>